<dbReference type="Pfam" id="PF00534">
    <property type="entry name" value="Glycos_transf_1"/>
    <property type="match status" value="1"/>
</dbReference>
<feature type="domain" description="Glycosyl transferase family 1" evidence="1">
    <location>
        <begin position="169"/>
        <end position="321"/>
    </location>
</feature>
<proteinExistence type="predicted"/>
<comment type="caution">
    <text evidence="2">The sequence shown here is derived from an EMBL/GenBank/DDBJ whole genome shotgun (WGS) entry which is preliminary data.</text>
</comment>
<keyword evidence="2" id="KW-0808">Transferase</keyword>
<reference evidence="2" key="2">
    <citation type="submission" date="2014-07" db="EMBL/GenBank/DDBJ databases">
        <title>Genetics and epidemiology of antimicrobial resistance in B. fragilis group.</title>
        <authorList>
            <person name="Sydenham T.V."/>
            <person name="Hasman H."/>
            <person name="Kemp M."/>
            <person name="Justesen U.S."/>
        </authorList>
    </citation>
    <scope>NUCLEOTIDE SEQUENCE [LARGE SCALE GENOMIC DNA]</scope>
    <source>
        <strain evidence="2">DCMOUH0018B</strain>
    </source>
</reference>
<gene>
    <name evidence="2" type="ORF">EE52_0207890</name>
</gene>
<dbReference type="GO" id="GO:0016757">
    <property type="term" value="F:glycosyltransferase activity"/>
    <property type="evidence" value="ECO:0007669"/>
    <property type="project" value="InterPro"/>
</dbReference>
<dbReference type="RefSeq" id="WP_044300097.1">
    <property type="nucleotide sequence ID" value="NZ_CAEUHN010000012.1"/>
</dbReference>
<evidence type="ECO:0000313" key="2">
    <source>
        <dbReference type="EMBL" id="KFX75172.1"/>
    </source>
</evidence>
<protein>
    <submittedName>
        <fullName evidence="2">Glycosyl transferase</fullName>
    </submittedName>
</protein>
<dbReference type="PATRIC" id="fig|817.53.peg.1629"/>
<accession>A0A0I9SAU5</accession>
<sequence>MKRVLFVNNYDMVKSRDSYKKGNSASHHQFGTNELIETGEYVIDYMLITPKNHKNKIFKLASLLPLWFKLYRKARNYDIVYGGADFTVDFLGILKQIKLFRPKLIAIFYHPPFTIRLKLERYDHLIFISRFAHQAMCKKFPQKASMLKFMQWGPDYKFYERLAPIRNYQKKYEKIVFISNGKTRRDHETLVAAAKKSANHTIIVSDNQSIPSNYKEGEYTQIYVQEKPDDTKMVPLLNNCSILVIPTPPNEHPLAAIGMTSFVDALALGMPIIAADNTAYRDIIIENNMGKVYKAGDVNDLANAMNYFKESPERIIECGENSWQFGQRNNINNFGQELRKLFES</sequence>
<dbReference type="AlphaFoldDB" id="A0A0I9SAU5"/>
<dbReference type="SUPFAM" id="SSF53756">
    <property type="entry name" value="UDP-Glycosyltransferase/glycogen phosphorylase"/>
    <property type="match status" value="1"/>
</dbReference>
<reference evidence="2" key="1">
    <citation type="book" date="2014" name="THE 24TH EUROPEAN CONGRESS OF CLINICAL MICROBIOLOGY AND INFECTIOUS DISEASES" publisher="ECCMID 2014" city="Barcelona, Spain">
        <title>Identification of resistance genes in three multidrug-resistant Bacteroides fragilis isolates by whole genome sequencing.</title>
        <editorList>
            <person name="Unknown"/>
            <person name="A."/>
        </editorList>
        <authorList>
            <person name="Sydenham T.V."/>
            <person name="Hasman H."/>
            <person name="Wang M."/>
            <person name="Soki J."/>
            <person name="Nagy E."/>
            <person name="Justesen U.S."/>
        </authorList>
    </citation>
    <scope>NUCLEOTIDE SEQUENCE</scope>
    <source>
        <strain evidence="2">DCMOUH0018B</strain>
    </source>
</reference>
<dbReference type="PANTHER" id="PTHR12526">
    <property type="entry name" value="GLYCOSYLTRANSFERASE"/>
    <property type="match status" value="1"/>
</dbReference>
<dbReference type="PANTHER" id="PTHR12526:SF630">
    <property type="entry name" value="GLYCOSYLTRANSFERASE"/>
    <property type="match status" value="1"/>
</dbReference>
<dbReference type="EMBL" id="JMZZ02000104">
    <property type="protein sequence ID" value="KFX75172.1"/>
    <property type="molecule type" value="Genomic_DNA"/>
</dbReference>
<name>A0A0I9SAU5_BACFG</name>
<organism evidence="2">
    <name type="scientific">Bacteroides fragilis</name>
    <dbReference type="NCBI Taxonomy" id="817"/>
    <lineage>
        <taxon>Bacteria</taxon>
        <taxon>Pseudomonadati</taxon>
        <taxon>Bacteroidota</taxon>
        <taxon>Bacteroidia</taxon>
        <taxon>Bacteroidales</taxon>
        <taxon>Bacteroidaceae</taxon>
        <taxon>Bacteroides</taxon>
    </lineage>
</organism>
<dbReference type="InterPro" id="IPR001296">
    <property type="entry name" value="Glyco_trans_1"/>
</dbReference>
<evidence type="ECO:0000259" key="1">
    <source>
        <dbReference type="Pfam" id="PF00534"/>
    </source>
</evidence>
<dbReference type="Gene3D" id="3.40.50.2000">
    <property type="entry name" value="Glycogen Phosphorylase B"/>
    <property type="match status" value="2"/>
</dbReference>